<dbReference type="PANTHER" id="PTHR46470">
    <property type="entry name" value="N-ACYLNEURAMINATE-9-PHOSPHATASE"/>
    <property type="match status" value="1"/>
</dbReference>
<evidence type="ECO:0000313" key="6">
    <source>
        <dbReference type="Proteomes" id="UP000553963"/>
    </source>
</evidence>
<dbReference type="SUPFAM" id="SSF56784">
    <property type="entry name" value="HAD-like"/>
    <property type="match status" value="1"/>
</dbReference>
<dbReference type="InterPro" id="IPR051400">
    <property type="entry name" value="HAD-like_hydrolase"/>
</dbReference>
<dbReference type="AlphaFoldDB" id="A0A840ANS9"/>
<dbReference type="Gene3D" id="1.20.120.1600">
    <property type="match status" value="1"/>
</dbReference>
<organism evidence="5 6">
    <name type="scientific">Kaistia hirudinis</name>
    <dbReference type="NCBI Taxonomy" id="1293440"/>
    <lineage>
        <taxon>Bacteria</taxon>
        <taxon>Pseudomonadati</taxon>
        <taxon>Pseudomonadota</taxon>
        <taxon>Alphaproteobacteria</taxon>
        <taxon>Hyphomicrobiales</taxon>
        <taxon>Kaistiaceae</taxon>
        <taxon>Kaistia</taxon>
    </lineage>
</organism>
<dbReference type="NCBIfam" id="TIGR01509">
    <property type="entry name" value="HAD-SF-IA-v3"/>
    <property type="match status" value="1"/>
</dbReference>
<dbReference type="Proteomes" id="UP000553963">
    <property type="component" value="Unassembled WGS sequence"/>
</dbReference>
<gene>
    <name evidence="5" type="ORF">GGR25_001726</name>
</gene>
<evidence type="ECO:0000256" key="3">
    <source>
        <dbReference type="ARBA" id="ARBA00022801"/>
    </source>
</evidence>
<dbReference type="GO" id="GO:0044281">
    <property type="term" value="P:small molecule metabolic process"/>
    <property type="evidence" value="ECO:0007669"/>
    <property type="project" value="UniProtKB-ARBA"/>
</dbReference>
<sequence length="227" mass="24656">MIQAVFFDLDETLIDRAPAIRAFVVDQHARCASVLEAVPLDRYRDTFLDVEQFGRIPKKTVYPELAAKLGLPESAAKILLDDYTEFYPRYATLRPEAKPAVETLHGLGVKLGVITNGVAEVQYGKLDSIGLRPFFEVILISSIEGVSKPDAEIFLRAASRIGEAEGACLYVGDNPRVDIIGAEAAGMPAAWLENQESPWPAEVPLPRRILATLADVVPLVTAAAGGR</sequence>
<keyword evidence="3 5" id="KW-0378">Hydrolase</keyword>
<dbReference type="InterPro" id="IPR023214">
    <property type="entry name" value="HAD_sf"/>
</dbReference>
<dbReference type="SFLD" id="SFLDG01129">
    <property type="entry name" value="C1.5:_HAD__Beta-PGM__Phosphata"/>
    <property type="match status" value="1"/>
</dbReference>
<evidence type="ECO:0000256" key="4">
    <source>
        <dbReference type="ARBA" id="ARBA00022842"/>
    </source>
</evidence>
<dbReference type="InterPro" id="IPR006439">
    <property type="entry name" value="HAD-SF_hydro_IA"/>
</dbReference>
<evidence type="ECO:0000256" key="2">
    <source>
        <dbReference type="ARBA" id="ARBA00022723"/>
    </source>
</evidence>
<comment type="caution">
    <text evidence="5">The sequence shown here is derived from an EMBL/GenBank/DDBJ whole genome shotgun (WGS) entry which is preliminary data.</text>
</comment>
<dbReference type="GO" id="GO:0046872">
    <property type="term" value="F:metal ion binding"/>
    <property type="evidence" value="ECO:0007669"/>
    <property type="project" value="UniProtKB-KW"/>
</dbReference>
<dbReference type="PRINTS" id="PR00413">
    <property type="entry name" value="HADHALOGNASE"/>
</dbReference>
<comment type="cofactor">
    <cofactor evidence="1">
        <name>Mg(2+)</name>
        <dbReference type="ChEBI" id="CHEBI:18420"/>
    </cofactor>
</comment>
<dbReference type="Pfam" id="PF00702">
    <property type="entry name" value="Hydrolase"/>
    <property type="match status" value="1"/>
</dbReference>
<dbReference type="Gene3D" id="3.40.50.1000">
    <property type="entry name" value="HAD superfamily/HAD-like"/>
    <property type="match status" value="1"/>
</dbReference>
<keyword evidence="2" id="KW-0479">Metal-binding</keyword>
<dbReference type="NCBIfam" id="TIGR01549">
    <property type="entry name" value="HAD-SF-IA-v1"/>
    <property type="match status" value="1"/>
</dbReference>
<evidence type="ECO:0000256" key="1">
    <source>
        <dbReference type="ARBA" id="ARBA00001946"/>
    </source>
</evidence>
<dbReference type="EMBL" id="JACIDS010000002">
    <property type="protein sequence ID" value="MBB3930687.1"/>
    <property type="molecule type" value="Genomic_DNA"/>
</dbReference>
<proteinExistence type="predicted"/>
<dbReference type="SFLD" id="SFLDS00003">
    <property type="entry name" value="Haloacid_Dehalogenase"/>
    <property type="match status" value="1"/>
</dbReference>
<dbReference type="PANTHER" id="PTHR46470:SF2">
    <property type="entry name" value="GLYCERALDEHYDE 3-PHOSPHATE PHOSPHATASE"/>
    <property type="match status" value="1"/>
</dbReference>
<name>A0A840ANS9_9HYPH</name>
<dbReference type="InterPro" id="IPR036412">
    <property type="entry name" value="HAD-like_sf"/>
</dbReference>
<evidence type="ECO:0000313" key="5">
    <source>
        <dbReference type="EMBL" id="MBB3930687.1"/>
    </source>
</evidence>
<keyword evidence="4" id="KW-0460">Magnesium</keyword>
<accession>A0A840ANS9</accession>
<reference evidence="5 6" key="1">
    <citation type="submission" date="2020-08" db="EMBL/GenBank/DDBJ databases">
        <title>Genomic Encyclopedia of Type Strains, Phase IV (KMG-IV): sequencing the most valuable type-strain genomes for metagenomic binning, comparative biology and taxonomic classification.</title>
        <authorList>
            <person name="Goeker M."/>
        </authorList>
    </citation>
    <scope>NUCLEOTIDE SEQUENCE [LARGE SCALE GENOMIC DNA]</scope>
    <source>
        <strain evidence="5 6">DSM 25966</strain>
    </source>
</reference>
<keyword evidence="6" id="KW-1185">Reference proteome</keyword>
<dbReference type="RefSeq" id="WP_183398320.1">
    <property type="nucleotide sequence ID" value="NZ_JACIDS010000002.1"/>
</dbReference>
<dbReference type="GO" id="GO:0016791">
    <property type="term" value="F:phosphatase activity"/>
    <property type="evidence" value="ECO:0007669"/>
    <property type="project" value="TreeGrafter"/>
</dbReference>
<protein>
    <submittedName>
        <fullName evidence="5">Putative hydrolase of the HAD superfamily</fullName>
    </submittedName>
</protein>